<sequence>MRTSRITASVRQLKPISSNSAAVVGAQIQTAGASLLTLASKNRGGVEFSG</sequence>
<comment type="caution">
    <text evidence="1">The sequence shown here is derived from an EMBL/GenBank/DDBJ whole genome shotgun (WGS) entry which is preliminary data.</text>
</comment>
<accession>A0ACC6SZZ9</accession>
<keyword evidence="2" id="KW-1185">Reference proteome</keyword>
<dbReference type="Proteomes" id="UP001480082">
    <property type="component" value="Unassembled WGS sequence"/>
</dbReference>
<organism evidence="1 2">
    <name type="scientific">Mesorhizobium australicum</name>
    <dbReference type="NCBI Taxonomy" id="536018"/>
    <lineage>
        <taxon>Bacteria</taxon>
        <taxon>Pseudomonadati</taxon>
        <taxon>Pseudomonadota</taxon>
        <taxon>Alphaproteobacteria</taxon>
        <taxon>Hyphomicrobiales</taxon>
        <taxon>Phyllobacteriaceae</taxon>
        <taxon>Mesorhizobium</taxon>
    </lineage>
</organism>
<evidence type="ECO:0000313" key="1">
    <source>
        <dbReference type="EMBL" id="MER9285289.1"/>
    </source>
</evidence>
<gene>
    <name evidence="1" type="ORF">NKI81_15160</name>
</gene>
<evidence type="ECO:0000313" key="2">
    <source>
        <dbReference type="Proteomes" id="UP001480082"/>
    </source>
</evidence>
<reference evidence="1 2" key="1">
    <citation type="journal article" date="2024" name="Proc. Natl. Acad. Sci. U.S.A.">
        <title>The evolutionary genomics of adaptation to stress in wild rhizobium bacteria.</title>
        <authorList>
            <person name="Kehlet-Delgado H."/>
            <person name="Montoya A.P."/>
            <person name="Jensen K.T."/>
            <person name="Wendlandt C.E."/>
            <person name="Dexheimer C."/>
            <person name="Roberts M."/>
            <person name="Torres Martinez L."/>
            <person name="Friesen M.L."/>
            <person name="Griffitts J.S."/>
            <person name="Porter S.S."/>
        </authorList>
    </citation>
    <scope>NUCLEOTIDE SEQUENCE [LARGE SCALE GENOMIC DNA]</scope>
    <source>
        <strain evidence="1 2">M0468</strain>
    </source>
</reference>
<protein>
    <submittedName>
        <fullName evidence="1">Uncharacterized protein</fullName>
    </submittedName>
</protein>
<name>A0ACC6SZZ9_9HYPH</name>
<dbReference type="EMBL" id="JAMYRI010000008">
    <property type="protein sequence ID" value="MER9285289.1"/>
    <property type="molecule type" value="Genomic_DNA"/>
</dbReference>
<proteinExistence type="predicted"/>